<name>A0A8B8SW21_CAMFR</name>
<evidence type="ECO:0000313" key="2">
    <source>
        <dbReference type="Proteomes" id="UP000694856"/>
    </source>
</evidence>
<dbReference type="AlphaFoldDB" id="A0A8B8SW21"/>
<reference evidence="3" key="1">
    <citation type="submission" date="2025-08" db="UniProtKB">
        <authorList>
            <consortium name="RefSeq"/>
        </authorList>
    </citation>
    <scope>IDENTIFICATION</scope>
    <source>
        <tissue evidence="3">Ear skin</tissue>
    </source>
</reference>
<dbReference type="GeneID" id="106729800"/>
<dbReference type="Proteomes" id="UP000694856">
    <property type="component" value="Chromosome 4"/>
</dbReference>
<gene>
    <name evidence="3" type="primary">TEX48</name>
</gene>
<proteinExistence type="predicted"/>
<dbReference type="CTD" id="100505478"/>
<dbReference type="RefSeq" id="XP_032334178.1">
    <property type="nucleotide sequence ID" value="XM_032478287.1"/>
</dbReference>
<evidence type="ECO:0000313" key="3">
    <source>
        <dbReference type="RefSeq" id="XP_032334178.1"/>
    </source>
</evidence>
<protein>
    <submittedName>
        <fullName evidence="3">Testis-expressed protein 48</fullName>
    </submittedName>
</protein>
<evidence type="ECO:0000256" key="1">
    <source>
        <dbReference type="SAM" id="MobiDB-lite"/>
    </source>
</evidence>
<dbReference type="KEGG" id="cfr:106729800"/>
<keyword evidence="2" id="KW-1185">Reference proteome</keyword>
<sequence>MELSLPGLQKDELDGQNPKHGDTVSRKPLGQPLIEPGKRASYNGGSEFEDVNSHVSKRGFYKRNLNRYSQGHWPYQPCLIGRP</sequence>
<feature type="region of interest" description="Disordered" evidence="1">
    <location>
        <begin position="1"/>
        <end position="49"/>
    </location>
</feature>
<accession>A0A8B8SW21</accession>
<feature type="compositionally biased region" description="Basic and acidic residues" evidence="1">
    <location>
        <begin position="9"/>
        <end position="25"/>
    </location>
</feature>
<organism evidence="2 3">
    <name type="scientific">Camelus ferus</name>
    <name type="common">Wild bactrian camel</name>
    <name type="synonym">Camelus bactrianus ferus</name>
    <dbReference type="NCBI Taxonomy" id="419612"/>
    <lineage>
        <taxon>Eukaryota</taxon>
        <taxon>Metazoa</taxon>
        <taxon>Chordata</taxon>
        <taxon>Craniata</taxon>
        <taxon>Vertebrata</taxon>
        <taxon>Euteleostomi</taxon>
        <taxon>Mammalia</taxon>
        <taxon>Eutheria</taxon>
        <taxon>Laurasiatheria</taxon>
        <taxon>Artiodactyla</taxon>
        <taxon>Tylopoda</taxon>
        <taxon>Camelidae</taxon>
        <taxon>Camelus</taxon>
    </lineage>
</organism>